<proteinExistence type="predicted"/>
<organism evidence="2 3">
    <name type="scientific">Microcystis viridis Mv_BB_P_19951000_S68D</name>
    <dbReference type="NCBI Taxonomy" id="2486270"/>
    <lineage>
        <taxon>Bacteria</taxon>
        <taxon>Bacillati</taxon>
        <taxon>Cyanobacteriota</taxon>
        <taxon>Cyanophyceae</taxon>
        <taxon>Oscillatoriophycideae</taxon>
        <taxon>Chroococcales</taxon>
        <taxon>Microcystaceae</taxon>
        <taxon>Microcystis</taxon>
    </lineage>
</organism>
<evidence type="ECO:0000313" key="2">
    <source>
        <dbReference type="EMBL" id="TRU71216.1"/>
    </source>
</evidence>
<reference evidence="2 3" key="1">
    <citation type="submission" date="2019-01" db="EMBL/GenBank/DDBJ databases">
        <title>Coherence of Microcystis species and biogeography revealed through population genomics.</title>
        <authorList>
            <person name="Perez-Carrascal O.M."/>
            <person name="Terrat Y."/>
            <person name="Giani A."/>
            <person name="Fortin N."/>
            <person name="Tromas N."/>
            <person name="Shapiro B.J."/>
        </authorList>
    </citation>
    <scope>NUCLEOTIDE SEQUENCE [LARGE SCALE GENOMIC DNA]</scope>
    <source>
        <strain evidence="2">Mv_BB_P_19951000_S68D</strain>
    </source>
</reference>
<evidence type="ECO:0000256" key="1">
    <source>
        <dbReference type="SAM" id="MobiDB-lite"/>
    </source>
</evidence>
<feature type="region of interest" description="Disordered" evidence="1">
    <location>
        <begin position="20"/>
        <end position="47"/>
    </location>
</feature>
<evidence type="ECO:0000313" key="3">
    <source>
        <dbReference type="Proteomes" id="UP000320674"/>
    </source>
</evidence>
<comment type="caution">
    <text evidence="2">The sequence shown here is derived from an EMBL/GenBank/DDBJ whole genome shotgun (WGS) entry which is preliminary data.</text>
</comment>
<feature type="compositionally biased region" description="Basic and acidic residues" evidence="1">
    <location>
        <begin position="38"/>
        <end position="47"/>
    </location>
</feature>
<name>A0A552HJ32_MICVR</name>
<dbReference type="AlphaFoldDB" id="A0A552HJ32"/>
<protein>
    <submittedName>
        <fullName evidence="2">Uncharacterized protein</fullName>
    </submittedName>
</protein>
<dbReference type="Proteomes" id="UP000320674">
    <property type="component" value="Unassembled WGS sequence"/>
</dbReference>
<accession>A0A552HJ32</accession>
<sequence length="74" mass="8431">MGKTLHPTPYPQEKLFQQTLYRKSSPPRNSPPAVLRPDSYREGDQVKKRTANSSLNWLLKGCLAFLGRVSLTCR</sequence>
<gene>
    <name evidence="2" type="ORF">EWV77_15465</name>
</gene>
<dbReference type="EMBL" id="SFAZ01000223">
    <property type="protein sequence ID" value="TRU71216.1"/>
    <property type="molecule type" value="Genomic_DNA"/>
</dbReference>